<dbReference type="Proteomes" id="UP001243009">
    <property type="component" value="Unassembled WGS sequence"/>
</dbReference>
<keyword evidence="5" id="KW-1185">Reference proteome</keyword>
<evidence type="ECO:0000256" key="1">
    <source>
        <dbReference type="ARBA" id="ARBA00009410"/>
    </source>
</evidence>
<dbReference type="Pfam" id="PF01266">
    <property type="entry name" value="DAO"/>
    <property type="match status" value="1"/>
</dbReference>
<evidence type="ECO:0000256" key="2">
    <source>
        <dbReference type="ARBA" id="ARBA00023002"/>
    </source>
</evidence>
<evidence type="ECO:0000259" key="3">
    <source>
        <dbReference type="Pfam" id="PF01266"/>
    </source>
</evidence>
<dbReference type="RefSeq" id="WP_305107511.1">
    <property type="nucleotide sequence ID" value="NZ_JAUTWS010000054.1"/>
</dbReference>
<dbReference type="InterPro" id="IPR006076">
    <property type="entry name" value="FAD-dep_OxRdtase"/>
</dbReference>
<dbReference type="EC" id="1.-.-.-" evidence="4"/>
<dbReference type="GO" id="GO:0016491">
    <property type="term" value="F:oxidoreductase activity"/>
    <property type="evidence" value="ECO:0007669"/>
    <property type="project" value="UniProtKB-KW"/>
</dbReference>
<dbReference type="EMBL" id="JAUTWS010000054">
    <property type="protein sequence ID" value="MDO9712654.1"/>
    <property type="molecule type" value="Genomic_DNA"/>
</dbReference>
<comment type="similarity">
    <text evidence="1">Belongs to the DadA oxidoreductase family.</text>
</comment>
<gene>
    <name evidence="4" type="ORF">Q7A36_30245</name>
</gene>
<dbReference type="PANTHER" id="PTHR13847:SF280">
    <property type="entry name" value="D-AMINO ACID DEHYDROGENASE"/>
    <property type="match status" value="1"/>
</dbReference>
<dbReference type="Gene3D" id="3.30.9.10">
    <property type="entry name" value="D-Amino Acid Oxidase, subunit A, domain 2"/>
    <property type="match status" value="1"/>
</dbReference>
<name>A0ABT9E907_9PROT</name>
<evidence type="ECO:0000313" key="4">
    <source>
        <dbReference type="EMBL" id="MDO9712654.1"/>
    </source>
</evidence>
<accession>A0ABT9E907</accession>
<dbReference type="PANTHER" id="PTHR13847">
    <property type="entry name" value="SARCOSINE DEHYDROGENASE-RELATED"/>
    <property type="match status" value="1"/>
</dbReference>
<dbReference type="InterPro" id="IPR036188">
    <property type="entry name" value="FAD/NAD-bd_sf"/>
</dbReference>
<feature type="domain" description="FAD dependent oxidoreductase" evidence="3">
    <location>
        <begin position="27"/>
        <end position="420"/>
    </location>
</feature>
<dbReference type="Gene3D" id="3.50.50.60">
    <property type="entry name" value="FAD/NAD(P)-binding domain"/>
    <property type="match status" value="1"/>
</dbReference>
<keyword evidence="2 4" id="KW-0560">Oxidoreductase</keyword>
<protein>
    <submittedName>
        <fullName evidence="4">FAD-binding oxidoreductase</fullName>
        <ecNumber evidence="4">1.-.-.-</ecNumber>
    </submittedName>
</protein>
<dbReference type="SUPFAM" id="SSF51905">
    <property type="entry name" value="FAD/NAD(P)-binding domain"/>
    <property type="match status" value="1"/>
</dbReference>
<organism evidence="4 5">
    <name type="scientific">Paracraurococcus lichenis</name>
    <dbReference type="NCBI Taxonomy" id="3064888"/>
    <lineage>
        <taxon>Bacteria</taxon>
        <taxon>Pseudomonadati</taxon>
        <taxon>Pseudomonadota</taxon>
        <taxon>Alphaproteobacteria</taxon>
        <taxon>Acetobacterales</taxon>
        <taxon>Roseomonadaceae</taxon>
        <taxon>Paracraurococcus</taxon>
    </lineage>
</organism>
<evidence type="ECO:0000313" key="5">
    <source>
        <dbReference type="Proteomes" id="UP001243009"/>
    </source>
</evidence>
<sequence>MAGNEVLTEAPAVDPVTPDATLPAAVDVVVIGGGIVGASTALFLAEKGLRTALCEKGQIAGEQSSRNWGWCRNTGRDIHEVPLMAESARLWEGMNARLGAETGYRRKGIMYLCGDEAELAKMARWLERAQPFQLGTRLLSTAEVAALMPQSERRWAGALYTPQDGQAEPQRAAPAMAAAARARGAAVLTNCAVRGVETTGGRVAGVVTERGSIRCAAVVLAGGAWSSLFCGSLGLHLPQLKILASVMRTAPLPGAPEIAAGGDGFGYRKRLDGGYTIANLGGEVSEIVPDTLRFLPDFAATALTSWRRLRIRAGRRTVQEARMPRRWRLDAPSPFERIRTLDPAPHGPGLNDALRRLQRAFPVFRQAMRVQQWAGLIDTTPDMIPVISAAETLPGLFIATGFSGHGFGIGPGAGRLMAELVNGDRPVVDPTPFRFARFAESPRPGPSETAL</sequence>
<proteinExistence type="inferred from homology"/>
<comment type="caution">
    <text evidence="4">The sequence shown here is derived from an EMBL/GenBank/DDBJ whole genome shotgun (WGS) entry which is preliminary data.</text>
</comment>
<reference evidence="4 5" key="1">
    <citation type="submission" date="2023-08" db="EMBL/GenBank/DDBJ databases">
        <title>The draft genome sequence of Paracraurococcus sp. LOR1-02.</title>
        <authorList>
            <person name="Kingkaew E."/>
            <person name="Tanasupawat S."/>
        </authorList>
    </citation>
    <scope>NUCLEOTIDE SEQUENCE [LARGE SCALE GENOMIC DNA]</scope>
    <source>
        <strain evidence="4 5">LOR1-02</strain>
    </source>
</reference>